<dbReference type="Gene3D" id="3.20.180.10">
    <property type="entry name" value="PNP-oxidase-like"/>
    <property type="match status" value="1"/>
</dbReference>
<keyword evidence="4" id="KW-1185">Reference proteome</keyword>
<keyword evidence="1" id="KW-0812">Transmembrane</keyword>
<dbReference type="PANTHER" id="PTHR37783:SF1">
    <property type="entry name" value="MEMBRANE PROTEIN, PUTATIVE (AFU_ORTHOLOGUE AFUA_1G04315)-RELATED"/>
    <property type="match status" value="1"/>
</dbReference>
<dbReference type="AlphaFoldDB" id="A0A4U0V5P2"/>
<reference evidence="3 4" key="1">
    <citation type="submission" date="2017-03" db="EMBL/GenBank/DDBJ databases">
        <title>Genomes of endolithic fungi from Antarctica.</title>
        <authorList>
            <person name="Coleine C."/>
            <person name="Masonjones S."/>
            <person name="Stajich J.E."/>
        </authorList>
    </citation>
    <scope>NUCLEOTIDE SEQUENCE [LARGE SCALE GENOMIC DNA]</scope>
    <source>
        <strain evidence="3 4">CCFEE 5184</strain>
    </source>
</reference>
<evidence type="ECO:0000256" key="1">
    <source>
        <dbReference type="SAM" id="Phobius"/>
    </source>
</evidence>
<keyword evidence="1" id="KW-0472">Membrane</keyword>
<dbReference type="Pfam" id="PF10615">
    <property type="entry name" value="DUF2470"/>
    <property type="match status" value="1"/>
</dbReference>
<evidence type="ECO:0000313" key="3">
    <source>
        <dbReference type="EMBL" id="TKA43967.1"/>
    </source>
</evidence>
<name>A0A4U0V5P2_9PEZI</name>
<dbReference type="PANTHER" id="PTHR37783">
    <property type="entry name" value="MEMBRANE PROTEIN, PUTATIVE (AFU_ORTHOLOGUE AFUA_1G04315)-RELATED"/>
    <property type="match status" value="1"/>
</dbReference>
<organism evidence="3 4">
    <name type="scientific">Friedmanniomyces simplex</name>
    <dbReference type="NCBI Taxonomy" id="329884"/>
    <lineage>
        <taxon>Eukaryota</taxon>
        <taxon>Fungi</taxon>
        <taxon>Dikarya</taxon>
        <taxon>Ascomycota</taxon>
        <taxon>Pezizomycotina</taxon>
        <taxon>Dothideomycetes</taxon>
        <taxon>Dothideomycetidae</taxon>
        <taxon>Mycosphaerellales</taxon>
        <taxon>Teratosphaeriaceae</taxon>
        <taxon>Friedmanniomyces</taxon>
    </lineage>
</organism>
<dbReference type="InterPro" id="IPR037119">
    <property type="entry name" value="Haem_oxidase_HugZ-like_sf"/>
</dbReference>
<feature type="domain" description="DUF2470" evidence="2">
    <location>
        <begin position="12"/>
        <end position="87"/>
    </location>
</feature>
<dbReference type="SUPFAM" id="SSF50475">
    <property type="entry name" value="FMN-binding split barrel"/>
    <property type="match status" value="1"/>
</dbReference>
<dbReference type="OrthoDB" id="5553410at2759"/>
<accession>A0A4U0V5P2</accession>
<evidence type="ECO:0000259" key="2">
    <source>
        <dbReference type="Pfam" id="PF10615"/>
    </source>
</evidence>
<comment type="caution">
    <text evidence="3">The sequence shown here is derived from an EMBL/GenBank/DDBJ whole genome shotgun (WGS) entry which is preliminary data.</text>
</comment>
<evidence type="ECO:0000313" key="4">
    <source>
        <dbReference type="Proteomes" id="UP000309340"/>
    </source>
</evidence>
<protein>
    <recommendedName>
        <fullName evidence="2">DUF2470 domain-containing protein</fullName>
    </recommendedName>
</protein>
<dbReference type="Proteomes" id="UP000309340">
    <property type="component" value="Unassembled WGS sequence"/>
</dbReference>
<feature type="transmembrane region" description="Helical" evidence="1">
    <location>
        <begin position="153"/>
        <end position="173"/>
    </location>
</feature>
<dbReference type="InterPro" id="IPR019595">
    <property type="entry name" value="DUF2470"/>
</dbReference>
<keyword evidence="1" id="KW-1133">Transmembrane helix</keyword>
<feature type="transmembrane region" description="Helical" evidence="1">
    <location>
        <begin position="105"/>
        <end position="126"/>
    </location>
</feature>
<proteinExistence type="predicted"/>
<gene>
    <name evidence="3" type="ORF">B0A55_13482</name>
</gene>
<dbReference type="EMBL" id="NAJQ01002388">
    <property type="protein sequence ID" value="TKA43967.1"/>
    <property type="molecule type" value="Genomic_DNA"/>
</dbReference>
<sequence>MAEDEAKDNATKTRIITHMNQDHHESLIRYLEHYAKLSPWQAHDARLTALDLHSMTLTTNNGAQTHRIPLNPPMTSYREARERAVQMDQEALQGLRRSEITITEFLPPTGIYAIIFAAISAVFLAYSQRSWFDQGQIVSQILGPGFARFSYKVQPAVISFMLFMHTAETLYFMRYKLIRHSVNPRTRLFWLWAGTTFVEGAASFRRFNGLVRAKREAKAKQQH</sequence>